<dbReference type="PANTHER" id="PTHR30026">
    <property type="entry name" value="OUTER MEMBRANE PROTEIN TOLC"/>
    <property type="match status" value="1"/>
</dbReference>
<dbReference type="Pfam" id="PF02321">
    <property type="entry name" value="OEP"/>
    <property type="match status" value="1"/>
</dbReference>
<dbReference type="SUPFAM" id="SSF56954">
    <property type="entry name" value="Outer membrane efflux proteins (OEP)"/>
    <property type="match status" value="1"/>
</dbReference>
<dbReference type="AlphaFoldDB" id="A0A518AYJ4"/>
<dbReference type="GO" id="GO:1990281">
    <property type="term" value="C:efflux pump complex"/>
    <property type="evidence" value="ECO:0007669"/>
    <property type="project" value="TreeGrafter"/>
</dbReference>
<evidence type="ECO:0000256" key="7">
    <source>
        <dbReference type="ARBA" id="ARBA00023237"/>
    </source>
</evidence>
<keyword evidence="4" id="KW-1134">Transmembrane beta strand</keyword>
<protein>
    <submittedName>
        <fullName evidence="9">Outer membrane channel protein</fullName>
    </submittedName>
</protein>
<evidence type="ECO:0000256" key="1">
    <source>
        <dbReference type="ARBA" id="ARBA00004442"/>
    </source>
</evidence>
<feature type="compositionally biased region" description="Basic and acidic residues" evidence="8">
    <location>
        <begin position="646"/>
        <end position="660"/>
    </location>
</feature>
<evidence type="ECO:0000256" key="2">
    <source>
        <dbReference type="ARBA" id="ARBA00007613"/>
    </source>
</evidence>
<dbReference type="Gene3D" id="1.20.1600.10">
    <property type="entry name" value="Outer membrane efflux proteins (OEP)"/>
    <property type="match status" value="1"/>
</dbReference>
<dbReference type="InterPro" id="IPR003423">
    <property type="entry name" value="OMP_efflux"/>
</dbReference>
<reference evidence="9 10" key="1">
    <citation type="submission" date="2019-02" db="EMBL/GenBank/DDBJ databases">
        <title>Deep-cultivation of Planctomycetes and their phenomic and genomic characterization uncovers novel biology.</title>
        <authorList>
            <person name="Wiegand S."/>
            <person name="Jogler M."/>
            <person name="Boedeker C."/>
            <person name="Pinto D."/>
            <person name="Vollmers J."/>
            <person name="Rivas-Marin E."/>
            <person name="Kohn T."/>
            <person name="Peeters S.H."/>
            <person name="Heuer A."/>
            <person name="Rast P."/>
            <person name="Oberbeckmann S."/>
            <person name="Bunk B."/>
            <person name="Jeske O."/>
            <person name="Meyerdierks A."/>
            <person name="Storesund J.E."/>
            <person name="Kallscheuer N."/>
            <person name="Luecker S."/>
            <person name="Lage O.M."/>
            <person name="Pohl T."/>
            <person name="Merkel B.J."/>
            <person name="Hornburger P."/>
            <person name="Mueller R.-W."/>
            <person name="Bruemmer F."/>
            <person name="Labrenz M."/>
            <person name="Spormann A.M."/>
            <person name="Op den Camp H."/>
            <person name="Overmann J."/>
            <person name="Amann R."/>
            <person name="Jetten M.S.M."/>
            <person name="Mascher T."/>
            <person name="Medema M.H."/>
            <person name="Devos D.P."/>
            <person name="Kaster A.-K."/>
            <person name="Ovreas L."/>
            <person name="Rohde M."/>
            <person name="Galperin M.Y."/>
            <person name="Jogler C."/>
        </authorList>
    </citation>
    <scope>NUCLEOTIDE SEQUENCE [LARGE SCALE GENOMIC DNA]</scope>
    <source>
        <strain evidence="9 10">Pan216</strain>
    </source>
</reference>
<dbReference type="EMBL" id="CP036279">
    <property type="protein sequence ID" value="QDU59796.1"/>
    <property type="molecule type" value="Genomic_DNA"/>
</dbReference>
<proteinExistence type="inferred from homology"/>
<keyword evidence="5" id="KW-0812">Transmembrane</keyword>
<keyword evidence="6" id="KW-0472">Membrane</keyword>
<keyword evidence="3" id="KW-0813">Transport</keyword>
<dbReference type="GO" id="GO:0009279">
    <property type="term" value="C:cell outer membrane"/>
    <property type="evidence" value="ECO:0007669"/>
    <property type="project" value="UniProtKB-SubCell"/>
</dbReference>
<feature type="region of interest" description="Disordered" evidence="8">
    <location>
        <begin position="641"/>
        <end position="702"/>
    </location>
</feature>
<evidence type="ECO:0000256" key="6">
    <source>
        <dbReference type="ARBA" id="ARBA00023136"/>
    </source>
</evidence>
<gene>
    <name evidence="9" type="ORF">Pan216_06290</name>
</gene>
<dbReference type="Proteomes" id="UP000317093">
    <property type="component" value="Chromosome"/>
</dbReference>
<dbReference type="GO" id="GO:0015562">
    <property type="term" value="F:efflux transmembrane transporter activity"/>
    <property type="evidence" value="ECO:0007669"/>
    <property type="project" value="InterPro"/>
</dbReference>
<keyword evidence="7" id="KW-0998">Cell outer membrane</keyword>
<evidence type="ECO:0000313" key="10">
    <source>
        <dbReference type="Proteomes" id="UP000317093"/>
    </source>
</evidence>
<evidence type="ECO:0000256" key="8">
    <source>
        <dbReference type="SAM" id="MobiDB-lite"/>
    </source>
</evidence>
<evidence type="ECO:0000256" key="3">
    <source>
        <dbReference type="ARBA" id="ARBA00022448"/>
    </source>
</evidence>
<evidence type="ECO:0000313" key="9">
    <source>
        <dbReference type="EMBL" id="QDU59796.1"/>
    </source>
</evidence>
<sequence>MHRKAASLLASFCLVVVMTGCQKPYFHVTETDYVYFNEVSGDYGSTETDDTTNLPEIEPRTVREPARKIKWNLTLNETKRLALEYNKSIAVVRWQPAISGTDIQTQLSAFDTFYEVGAGWSRLDQQATSAIQSGQTGLDNAFTIDGFGGGASQNPFGVNATTGAESAFINPTTRPQFSTIPGSDMIRVSKRNTAGGLSTVGYGADYQFQLPNTAFQTINPFWRSRFTVALEQPVLQGAGVEFNRAPILIARASYEQQIRNFDRDVRTLLRDVEISYWQLYFTYQDLYSREVGMKQALATWQKEKNKQEVGVGAIPDVAQAREQYEFFRASRLQALSRVLSQERDLRRLLGLPPDDDRQIIPADEPTIAEYDPDWKLGIMESLEMRPELQAQRFAIRATELEVFRQKNGLLPDLTLAANWSITGLDDDWSHSVETLFRNRYADWYMGFRWRRQIGERSAHAAVRRAQTQLSQARAQLRSLEHDVFIELHEAYQNIVTNYELIKAQKDRREAATQQLEAREEFYRQGKTTIDVLLQAQNAFADALRDESQAVVAYNQSLISWEFSKGTILDNDAVVVAEEQITQVCDKYLKQRDWSWNHAIKKRLKPGKQVQSNWFPCPDCDGPLYPSSLWTNPDITEEESINPLLEQENRNLDVDPAKELNRSNAGPSLRPESGQIGEPPAELPFSPPGSGTELPSTGTPPIR</sequence>
<dbReference type="OrthoDB" id="229865at2"/>
<evidence type="ECO:0000256" key="5">
    <source>
        <dbReference type="ARBA" id="ARBA00022692"/>
    </source>
</evidence>
<accession>A0A518AYJ4</accession>
<dbReference type="InterPro" id="IPR051906">
    <property type="entry name" value="TolC-like"/>
</dbReference>
<dbReference type="PROSITE" id="PS51257">
    <property type="entry name" value="PROKAR_LIPOPROTEIN"/>
    <property type="match status" value="1"/>
</dbReference>
<evidence type="ECO:0000256" key="4">
    <source>
        <dbReference type="ARBA" id="ARBA00022452"/>
    </source>
</evidence>
<comment type="similarity">
    <text evidence="2">Belongs to the outer membrane factor (OMF) (TC 1.B.17) family.</text>
</comment>
<feature type="compositionally biased region" description="Polar residues" evidence="8">
    <location>
        <begin position="692"/>
        <end position="702"/>
    </location>
</feature>
<organism evidence="9 10">
    <name type="scientific">Kolteria novifilia</name>
    <dbReference type="NCBI Taxonomy" id="2527975"/>
    <lineage>
        <taxon>Bacteria</taxon>
        <taxon>Pseudomonadati</taxon>
        <taxon>Planctomycetota</taxon>
        <taxon>Planctomycetia</taxon>
        <taxon>Kolteriales</taxon>
        <taxon>Kolteriaceae</taxon>
        <taxon>Kolteria</taxon>
    </lineage>
</organism>
<keyword evidence="10" id="KW-1185">Reference proteome</keyword>
<comment type="subcellular location">
    <subcellularLocation>
        <location evidence="1">Cell outer membrane</location>
    </subcellularLocation>
</comment>
<name>A0A518AYJ4_9BACT</name>
<dbReference type="KEGG" id="knv:Pan216_06290"/>
<dbReference type="GO" id="GO:0015288">
    <property type="term" value="F:porin activity"/>
    <property type="evidence" value="ECO:0007669"/>
    <property type="project" value="TreeGrafter"/>
</dbReference>
<dbReference type="PANTHER" id="PTHR30026:SF23">
    <property type="entry name" value="TO APRF-PUTATIVE OUTER MEMBRANE EFFLUX PROTEIN OR SECRETED ALKALINE PHOSPHATASE-RELATED"/>
    <property type="match status" value="1"/>
</dbReference>
<dbReference type="RefSeq" id="WP_145254645.1">
    <property type="nucleotide sequence ID" value="NZ_CP036279.1"/>
</dbReference>